<reference evidence="2 3" key="1">
    <citation type="journal article" date="2014" name="PLoS ONE">
        <title>Genome Information of Methylobacterium oryzae, a Plant-Probiotic Methylotroph in the Phyllosphere.</title>
        <authorList>
            <person name="Kwak M.J."/>
            <person name="Jeong H."/>
            <person name="Madhaiyan M."/>
            <person name="Lee Y."/>
            <person name="Sa T.M."/>
            <person name="Oh T.K."/>
            <person name="Kim J.F."/>
        </authorList>
    </citation>
    <scope>NUCLEOTIDE SEQUENCE [LARGE SCALE GENOMIC DNA]</scope>
    <source>
        <strain evidence="2 3">CBMB20</strain>
    </source>
</reference>
<name>A0A089P4E9_9HYPH</name>
<dbReference type="AlphaFoldDB" id="A0A089P4E9"/>
<dbReference type="EMBL" id="CP003811">
    <property type="protein sequence ID" value="AIQ92888.1"/>
    <property type="molecule type" value="Genomic_DNA"/>
</dbReference>
<evidence type="ECO:0000256" key="1">
    <source>
        <dbReference type="SAM" id="MobiDB-lite"/>
    </source>
</evidence>
<feature type="region of interest" description="Disordered" evidence="1">
    <location>
        <begin position="1"/>
        <end position="86"/>
    </location>
</feature>
<organism evidence="2 3">
    <name type="scientific">Methylobacterium oryzae CBMB20</name>
    <dbReference type="NCBI Taxonomy" id="693986"/>
    <lineage>
        <taxon>Bacteria</taxon>
        <taxon>Pseudomonadati</taxon>
        <taxon>Pseudomonadota</taxon>
        <taxon>Alphaproteobacteria</taxon>
        <taxon>Hyphomicrobiales</taxon>
        <taxon>Methylobacteriaceae</taxon>
        <taxon>Methylobacterium</taxon>
    </lineage>
</organism>
<accession>A0A089P4E9</accession>
<keyword evidence="3" id="KW-1185">Reference proteome</keyword>
<dbReference type="Proteomes" id="UP000029492">
    <property type="component" value="Chromosome"/>
</dbReference>
<evidence type="ECO:0000313" key="2">
    <source>
        <dbReference type="EMBL" id="AIQ92888.1"/>
    </source>
</evidence>
<gene>
    <name evidence="2" type="ORF">MOC_5133</name>
</gene>
<protein>
    <submittedName>
        <fullName evidence="2">Protein of unassigned function</fullName>
    </submittedName>
</protein>
<evidence type="ECO:0000313" key="3">
    <source>
        <dbReference type="Proteomes" id="UP000029492"/>
    </source>
</evidence>
<proteinExistence type="predicted"/>
<dbReference type="KEGG" id="mor:MOC_5133"/>
<dbReference type="HOGENOM" id="CLU_2070362_0_0_5"/>
<feature type="compositionally biased region" description="Basic and acidic residues" evidence="1">
    <location>
        <begin position="31"/>
        <end position="41"/>
    </location>
</feature>
<dbReference type="STRING" id="693986.MOC_5133"/>
<sequence>MTHRSACLPRVIERDATVTPASQEARVPAPVRERDSVRDENCPDGARPVGASRVRFTLSGLDPHPDPLPHGRGGRSRLPGPSAQDGRVLGCRYRFAPLAKTTAAAPKLSTGHGVKGDR</sequence>